<sequence length="226" mass="25493">MSTAKPIDTHRAANAHLFVAFAPKSTEEKKYMSQVPYTSAIGSLMYAMVCTRPDLAQSISVVSRFMGEPSKEHWQATKRIFQYLKGTFDVGLIYGGDIQCLVTGFSDSDYTGDVDNRRSMTEAEYMALTEAAKKGIWLKGLVNDLGLHHDQAIVYCDSLSAICLAKDQVHHERTKHIDVRYHFLRSEKRIKVNKVGTVDNPADMFTKLVLHSKFQHCLDLLNVRSC</sequence>
<dbReference type="Proteomes" id="UP001164539">
    <property type="component" value="Chromosome 4"/>
</dbReference>
<gene>
    <name evidence="1" type="ORF">OWV82_008809</name>
</gene>
<dbReference type="EMBL" id="CM051397">
    <property type="protein sequence ID" value="KAJ4721084.1"/>
    <property type="molecule type" value="Genomic_DNA"/>
</dbReference>
<organism evidence="1 2">
    <name type="scientific">Melia azedarach</name>
    <name type="common">Chinaberry tree</name>
    <dbReference type="NCBI Taxonomy" id="155640"/>
    <lineage>
        <taxon>Eukaryota</taxon>
        <taxon>Viridiplantae</taxon>
        <taxon>Streptophyta</taxon>
        <taxon>Embryophyta</taxon>
        <taxon>Tracheophyta</taxon>
        <taxon>Spermatophyta</taxon>
        <taxon>Magnoliopsida</taxon>
        <taxon>eudicotyledons</taxon>
        <taxon>Gunneridae</taxon>
        <taxon>Pentapetalae</taxon>
        <taxon>rosids</taxon>
        <taxon>malvids</taxon>
        <taxon>Sapindales</taxon>
        <taxon>Meliaceae</taxon>
        <taxon>Melia</taxon>
    </lineage>
</organism>
<evidence type="ECO:0000313" key="1">
    <source>
        <dbReference type="EMBL" id="KAJ4721084.1"/>
    </source>
</evidence>
<proteinExistence type="predicted"/>
<reference evidence="1 2" key="1">
    <citation type="journal article" date="2023" name="Science">
        <title>Complex scaffold remodeling in plant triterpene biosynthesis.</title>
        <authorList>
            <person name="De La Pena R."/>
            <person name="Hodgson H."/>
            <person name="Liu J.C."/>
            <person name="Stephenson M.J."/>
            <person name="Martin A.C."/>
            <person name="Owen C."/>
            <person name="Harkess A."/>
            <person name="Leebens-Mack J."/>
            <person name="Jimenez L.E."/>
            <person name="Osbourn A."/>
            <person name="Sattely E.S."/>
        </authorList>
    </citation>
    <scope>NUCLEOTIDE SEQUENCE [LARGE SCALE GENOMIC DNA]</scope>
    <source>
        <strain evidence="2">cv. JPN11</strain>
        <tissue evidence="1">Leaf</tissue>
    </source>
</reference>
<protein>
    <submittedName>
        <fullName evidence="1">Retrovirus-related Pol polyprotein from transposon TNT 1-94</fullName>
    </submittedName>
</protein>
<comment type="caution">
    <text evidence="1">The sequence shown here is derived from an EMBL/GenBank/DDBJ whole genome shotgun (WGS) entry which is preliminary data.</text>
</comment>
<evidence type="ECO:0000313" key="2">
    <source>
        <dbReference type="Proteomes" id="UP001164539"/>
    </source>
</evidence>
<name>A0ACC1YD74_MELAZ</name>
<keyword evidence="2" id="KW-1185">Reference proteome</keyword>
<accession>A0ACC1YD74</accession>